<dbReference type="EC" id="2.4.-.-" evidence="2"/>
<dbReference type="SUPFAM" id="SSF53448">
    <property type="entry name" value="Nucleotide-diphospho-sugar transferases"/>
    <property type="match status" value="1"/>
</dbReference>
<accession>A0ABU3VK33</accession>
<gene>
    <name evidence="2" type="ORF">QO231_22200</name>
</gene>
<protein>
    <submittedName>
        <fullName evidence="2">Glycosyltransferase</fullName>
        <ecNumber evidence="2">2.4.-.-</ecNumber>
    </submittedName>
</protein>
<feature type="domain" description="Glycosyltransferase 2-like" evidence="1">
    <location>
        <begin position="6"/>
        <end position="135"/>
    </location>
</feature>
<name>A0ABU3VK33_9RHOB</name>
<dbReference type="PANTHER" id="PTHR22916:SF3">
    <property type="entry name" value="UDP-GLCNAC:BETAGAL BETA-1,3-N-ACETYLGLUCOSAMINYLTRANSFERASE-LIKE PROTEIN 1"/>
    <property type="match status" value="1"/>
</dbReference>
<evidence type="ECO:0000313" key="3">
    <source>
        <dbReference type="Proteomes" id="UP001255416"/>
    </source>
</evidence>
<keyword evidence="3" id="KW-1185">Reference proteome</keyword>
<dbReference type="Proteomes" id="UP001255416">
    <property type="component" value="Unassembled WGS sequence"/>
</dbReference>
<dbReference type="RefSeq" id="WP_316781710.1">
    <property type="nucleotide sequence ID" value="NZ_JASMWN010000025.1"/>
</dbReference>
<dbReference type="Pfam" id="PF00535">
    <property type="entry name" value="Glycos_transf_2"/>
    <property type="match status" value="1"/>
</dbReference>
<organism evidence="2 3">
    <name type="scientific">Sedimentitalea todarodis</name>
    <dbReference type="NCBI Taxonomy" id="1631240"/>
    <lineage>
        <taxon>Bacteria</taxon>
        <taxon>Pseudomonadati</taxon>
        <taxon>Pseudomonadota</taxon>
        <taxon>Alphaproteobacteria</taxon>
        <taxon>Rhodobacterales</taxon>
        <taxon>Paracoccaceae</taxon>
        <taxon>Sedimentitalea</taxon>
    </lineage>
</organism>
<evidence type="ECO:0000259" key="1">
    <source>
        <dbReference type="Pfam" id="PF00535"/>
    </source>
</evidence>
<dbReference type="InterPro" id="IPR001173">
    <property type="entry name" value="Glyco_trans_2-like"/>
</dbReference>
<evidence type="ECO:0000313" key="2">
    <source>
        <dbReference type="EMBL" id="MDU9006552.1"/>
    </source>
</evidence>
<reference evidence="3" key="1">
    <citation type="submission" date="2023-05" db="EMBL/GenBank/DDBJ databases">
        <title>Sedimentitalea sp. nov. JM2-8.</title>
        <authorList>
            <person name="Huang J."/>
        </authorList>
    </citation>
    <scope>NUCLEOTIDE SEQUENCE [LARGE SCALE GENOMIC DNA]</scope>
    <source>
        <strain evidence="3">KHS03</strain>
    </source>
</reference>
<dbReference type="Gene3D" id="3.90.550.10">
    <property type="entry name" value="Spore Coat Polysaccharide Biosynthesis Protein SpsA, Chain A"/>
    <property type="match status" value="1"/>
</dbReference>
<keyword evidence="2" id="KW-0328">Glycosyltransferase</keyword>
<dbReference type="EMBL" id="JASMWN010000025">
    <property type="protein sequence ID" value="MDU9006552.1"/>
    <property type="molecule type" value="Genomic_DNA"/>
</dbReference>
<dbReference type="GO" id="GO:0016757">
    <property type="term" value="F:glycosyltransferase activity"/>
    <property type="evidence" value="ECO:0007669"/>
    <property type="project" value="UniProtKB-KW"/>
</dbReference>
<sequence>MTPTVSIVTPLFDGSAFLAEHIASVQAQQMGDYEHLIVDNLSADDGPAIARRAAESDPRIRLLEQRGSRCPAATRNAGIAAARGRFIAFLDCDDMWHPQKLSTQIAAMQRAGAAFSWTGYDIVDVAGHPLRRQSVPTEAGLGDLLDRRLVIGCLTAVYDREQLGRLPMPTDAAPEDFCLWADILTTCGARDLPVIGLPDALATYRVHADGASADKRRAARIYWAACRGHLGLSRRRAAWHFSQYALRSLAVRMRRER</sequence>
<proteinExistence type="predicted"/>
<keyword evidence="2" id="KW-0808">Transferase</keyword>
<dbReference type="InterPro" id="IPR029044">
    <property type="entry name" value="Nucleotide-diphossugar_trans"/>
</dbReference>
<comment type="caution">
    <text evidence="2">The sequence shown here is derived from an EMBL/GenBank/DDBJ whole genome shotgun (WGS) entry which is preliminary data.</text>
</comment>
<dbReference type="PANTHER" id="PTHR22916">
    <property type="entry name" value="GLYCOSYLTRANSFERASE"/>
    <property type="match status" value="1"/>
</dbReference>
<dbReference type="CDD" id="cd00761">
    <property type="entry name" value="Glyco_tranf_GTA_type"/>
    <property type="match status" value="1"/>
</dbReference>